<dbReference type="InterPro" id="IPR011008">
    <property type="entry name" value="Dimeric_a/b-barrel"/>
</dbReference>
<dbReference type="RefSeq" id="XP_013311065.1">
    <property type="nucleotide sequence ID" value="XM_013455611.1"/>
</dbReference>
<dbReference type="Pfam" id="PF07110">
    <property type="entry name" value="EthD"/>
    <property type="match status" value="1"/>
</dbReference>
<gene>
    <name evidence="3" type="ORF">PV05_12066</name>
</gene>
<accession>A0A0D2BE94</accession>
<dbReference type="SUPFAM" id="SSF54909">
    <property type="entry name" value="Dimeric alpha+beta barrel"/>
    <property type="match status" value="1"/>
</dbReference>
<dbReference type="HOGENOM" id="CLU_2171087_0_0_1"/>
<evidence type="ECO:0000256" key="1">
    <source>
        <dbReference type="ARBA" id="ARBA00005986"/>
    </source>
</evidence>
<keyword evidence="4" id="KW-1185">Reference proteome</keyword>
<evidence type="ECO:0000313" key="3">
    <source>
        <dbReference type="EMBL" id="KIW50481.1"/>
    </source>
</evidence>
<name>A0A0D2BE94_9EURO</name>
<evidence type="ECO:0000313" key="4">
    <source>
        <dbReference type="Proteomes" id="UP000054342"/>
    </source>
</evidence>
<sequence>MSLPDIDKYIVRYVQHHLSPEDTGSTVTASPESGEAEGYDGFSETWFVDEKARNRLFETDAVKETHSDEEKFLDMKATRWIVRDSQISFSEVADWNKVAGRLKGSHVILT</sequence>
<comment type="similarity">
    <text evidence="1">Belongs to the tpcK family.</text>
</comment>
<proteinExistence type="inferred from homology"/>
<dbReference type="GeneID" id="25333974"/>
<organism evidence="3 4">
    <name type="scientific">Exophiala xenobiotica</name>
    <dbReference type="NCBI Taxonomy" id="348802"/>
    <lineage>
        <taxon>Eukaryota</taxon>
        <taxon>Fungi</taxon>
        <taxon>Dikarya</taxon>
        <taxon>Ascomycota</taxon>
        <taxon>Pezizomycotina</taxon>
        <taxon>Eurotiomycetes</taxon>
        <taxon>Chaetothyriomycetidae</taxon>
        <taxon>Chaetothyriales</taxon>
        <taxon>Herpotrichiellaceae</taxon>
        <taxon>Exophiala</taxon>
    </lineage>
</organism>
<dbReference type="InterPro" id="IPR009799">
    <property type="entry name" value="EthD_dom"/>
</dbReference>
<dbReference type="EMBL" id="KN847323">
    <property type="protein sequence ID" value="KIW50481.1"/>
    <property type="molecule type" value="Genomic_DNA"/>
</dbReference>
<protein>
    <recommendedName>
        <fullName evidence="2">EthD domain-containing protein</fullName>
    </recommendedName>
</protein>
<dbReference type="Gene3D" id="3.30.70.100">
    <property type="match status" value="1"/>
</dbReference>
<dbReference type="GO" id="GO:0016491">
    <property type="term" value="F:oxidoreductase activity"/>
    <property type="evidence" value="ECO:0007669"/>
    <property type="project" value="InterPro"/>
</dbReference>
<dbReference type="AlphaFoldDB" id="A0A0D2BE94"/>
<reference evidence="3 4" key="1">
    <citation type="submission" date="2015-01" db="EMBL/GenBank/DDBJ databases">
        <title>The Genome Sequence of Exophiala xenobiotica CBS118157.</title>
        <authorList>
            <consortium name="The Broad Institute Genomics Platform"/>
            <person name="Cuomo C."/>
            <person name="de Hoog S."/>
            <person name="Gorbushina A."/>
            <person name="Stielow B."/>
            <person name="Teixiera M."/>
            <person name="Abouelleil A."/>
            <person name="Chapman S.B."/>
            <person name="Priest M."/>
            <person name="Young S.K."/>
            <person name="Wortman J."/>
            <person name="Nusbaum C."/>
            <person name="Birren B."/>
        </authorList>
    </citation>
    <scope>NUCLEOTIDE SEQUENCE [LARGE SCALE GENOMIC DNA]</scope>
    <source>
        <strain evidence="3 4">CBS 118157</strain>
    </source>
</reference>
<feature type="domain" description="EthD" evidence="2">
    <location>
        <begin position="8"/>
        <end position="75"/>
    </location>
</feature>
<evidence type="ECO:0000259" key="2">
    <source>
        <dbReference type="Pfam" id="PF07110"/>
    </source>
</evidence>
<dbReference type="Proteomes" id="UP000054342">
    <property type="component" value="Unassembled WGS sequence"/>
</dbReference>